<dbReference type="InterPro" id="IPR001611">
    <property type="entry name" value="Leu-rich_rpt"/>
</dbReference>
<feature type="region of interest" description="Disordered" evidence="3">
    <location>
        <begin position="437"/>
        <end position="467"/>
    </location>
</feature>
<dbReference type="AlphaFoldDB" id="A0A4R6RUW9"/>
<dbReference type="InterPro" id="IPR025875">
    <property type="entry name" value="Leu-rich_rpt_4"/>
</dbReference>
<reference evidence="6 7" key="1">
    <citation type="submission" date="2019-03" db="EMBL/GenBank/DDBJ databases">
        <title>Genomic analyses of the natural microbiome of Caenorhabditis elegans.</title>
        <authorList>
            <person name="Samuel B."/>
        </authorList>
    </citation>
    <scope>NUCLEOTIDE SEQUENCE [LARGE SCALE GENOMIC DNA]</scope>
    <source>
        <strain evidence="6 7">JUb18</strain>
    </source>
</reference>
<comment type="caution">
    <text evidence="6">The sequence shown here is derived from an EMBL/GenBank/DDBJ whole genome shotgun (WGS) entry which is preliminary data.</text>
</comment>
<evidence type="ECO:0000256" key="3">
    <source>
        <dbReference type="SAM" id="MobiDB-lite"/>
    </source>
</evidence>
<name>A0A4R6RUW9_9MICO</name>
<protein>
    <submittedName>
        <fullName evidence="6">Leucine rich repeat (LRR) protein</fullName>
    </submittedName>
</protein>
<evidence type="ECO:0000256" key="4">
    <source>
        <dbReference type="SAM" id="Phobius"/>
    </source>
</evidence>
<keyword evidence="2" id="KW-0677">Repeat</keyword>
<keyword evidence="7" id="KW-1185">Reference proteome</keyword>
<dbReference type="InterPro" id="IPR032675">
    <property type="entry name" value="LRR_dom_sf"/>
</dbReference>
<dbReference type="PROSITE" id="PS51450">
    <property type="entry name" value="LRR"/>
    <property type="match status" value="2"/>
</dbReference>
<dbReference type="PANTHER" id="PTHR46652">
    <property type="entry name" value="LEUCINE-RICH REPEAT AND IQ DOMAIN-CONTAINING PROTEIN 1-RELATED"/>
    <property type="match status" value="1"/>
</dbReference>
<dbReference type="SUPFAM" id="SSF52058">
    <property type="entry name" value="L domain-like"/>
    <property type="match status" value="1"/>
</dbReference>
<evidence type="ECO:0000313" key="7">
    <source>
        <dbReference type="Proteomes" id="UP000295601"/>
    </source>
</evidence>
<keyword evidence="1" id="KW-0433">Leucine-rich repeat</keyword>
<dbReference type="Pfam" id="PF12799">
    <property type="entry name" value="LRR_4"/>
    <property type="match status" value="1"/>
</dbReference>
<proteinExistence type="predicted"/>
<evidence type="ECO:0000256" key="1">
    <source>
        <dbReference type="ARBA" id="ARBA00022614"/>
    </source>
</evidence>
<evidence type="ECO:0000256" key="5">
    <source>
        <dbReference type="SAM" id="SignalP"/>
    </source>
</evidence>
<dbReference type="Gene3D" id="3.80.10.10">
    <property type="entry name" value="Ribonuclease Inhibitor"/>
    <property type="match status" value="1"/>
</dbReference>
<dbReference type="EMBL" id="SNYA01000006">
    <property type="protein sequence ID" value="TDP90730.1"/>
    <property type="molecule type" value="Genomic_DNA"/>
</dbReference>
<evidence type="ECO:0000256" key="2">
    <source>
        <dbReference type="ARBA" id="ARBA00022737"/>
    </source>
</evidence>
<dbReference type="RefSeq" id="WP_166644330.1">
    <property type="nucleotide sequence ID" value="NZ_SNYA01000006.1"/>
</dbReference>
<keyword evidence="4" id="KW-1133">Transmembrane helix</keyword>
<feature type="signal peptide" evidence="5">
    <location>
        <begin position="1"/>
        <end position="20"/>
    </location>
</feature>
<feature type="compositionally biased region" description="Polar residues" evidence="3">
    <location>
        <begin position="452"/>
        <end position="467"/>
    </location>
</feature>
<dbReference type="SMART" id="SM00365">
    <property type="entry name" value="LRR_SD22"/>
    <property type="match status" value="3"/>
</dbReference>
<dbReference type="Pfam" id="PF17963">
    <property type="entry name" value="Big_9"/>
    <property type="match status" value="1"/>
</dbReference>
<dbReference type="InterPro" id="IPR050836">
    <property type="entry name" value="SDS22/Internalin_LRR"/>
</dbReference>
<organism evidence="6 7">
    <name type="scientific">Leucobacter luti</name>
    <dbReference type="NCBI Taxonomy" id="340320"/>
    <lineage>
        <taxon>Bacteria</taxon>
        <taxon>Bacillati</taxon>
        <taxon>Actinomycetota</taxon>
        <taxon>Actinomycetes</taxon>
        <taxon>Micrococcales</taxon>
        <taxon>Microbacteriaceae</taxon>
        <taxon>Leucobacter</taxon>
    </lineage>
</organism>
<keyword evidence="4" id="KW-0472">Membrane</keyword>
<dbReference type="Proteomes" id="UP000295601">
    <property type="component" value="Unassembled WGS sequence"/>
</dbReference>
<keyword evidence="4" id="KW-0812">Transmembrane</keyword>
<feature type="chain" id="PRO_5020621892" evidence="5">
    <location>
        <begin position="21"/>
        <end position="506"/>
    </location>
</feature>
<keyword evidence="5" id="KW-0732">Signal</keyword>
<accession>A0A4R6RUW9</accession>
<feature type="transmembrane region" description="Helical" evidence="4">
    <location>
        <begin position="481"/>
        <end position="500"/>
    </location>
</feature>
<evidence type="ECO:0000313" key="6">
    <source>
        <dbReference type="EMBL" id="TDP90730.1"/>
    </source>
</evidence>
<sequence>MTAVGIGVAAVGFGVVPAHAADISFPDANFANCINQALGQPAGSPISDAQAANLPYLNCNFADITDITGVEALTGTTELRLAVNSISDISAVASLSGLESLAFSNNAVSDISALSSLTNLTSLDMGYNQLTDISAIAGLTGLTSLNYQGNPNTDLSAVAGLTNLTSLSVSHINGADATPLAGLTQLTSINIQGSKLSDISAMEHLTSLRQVYVGSNAIADLSPLNSLPAADQSNPASIINAVGQNIAFPDGKTGLTYQSPVIGLDGAPLSIFTFSGATPAPDGLSWSASTAGTNDFSWNQTNAAGTHAFSGNFAQVVTDALPTTLNDDVATTPAATPVTVDVLTNDGDADEPALDAATLAVRDAANAPQSTVTTDAGEYTVVDGTVTFTPNTDFAGETVITYEVTNVDGMTDTASLVITVAKPEVKEPIVVVPGIEKPGIQKPAPEQPAPAGQNSARITPTGASHASTPVALATTGAAGHALPLGVAAALLLTGSGIVIARKLRAA</sequence>
<dbReference type="PANTHER" id="PTHR46652:SF3">
    <property type="entry name" value="LEUCINE-RICH REPEAT-CONTAINING PROTEIN 9"/>
    <property type="match status" value="1"/>
</dbReference>
<gene>
    <name evidence="6" type="ORF">EDF62_2379</name>
</gene>